<dbReference type="Proteomes" id="UP000003947">
    <property type="component" value="Unassembled WGS sequence"/>
</dbReference>
<keyword evidence="2" id="KW-1185">Reference proteome</keyword>
<dbReference type="STRING" id="864069.MicloDRAFT_00005990"/>
<organism evidence="1 2">
    <name type="scientific">Microvirga lotononidis</name>
    <dbReference type="NCBI Taxonomy" id="864069"/>
    <lineage>
        <taxon>Bacteria</taxon>
        <taxon>Pseudomonadati</taxon>
        <taxon>Pseudomonadota</taxon>
        <taxon>Alphaproteobacteria</taxon>
        <taxon>Hyphomicrobiales</taxon>
        <taxon>Methylobacteriaceae</taxon>
        <taxon>Microvirga</taxon>
    </lineage>
</organism>
<dbReference type="RefSeq" id="WP_009489206.1">
    <property type="nucleotide sequence ID" value="NZ_JH660636.1"/>
</dbReference>
<evidence type="ECO:0000313" key="1">
    <source>
        <dbReference type="EMBL" id="EIM30696.1"/>
    </source>
</evidence>
<dbReference type="EMBL" id="JH660636">
    <property type="protein sequence ID" value="EIM30696.1"/>
    <property type="molecule type" value="Genomic_DNA"/>
</dbReference>
<reference evidence="1 2" key="1">
    <citation type="submission" date="2012-02" db="EMBL/GenBank/DDBJ databases">
        <title>Improved High-Quality Draft sequence of Microvirga sp. WSM3557.</title>
        <authorList>
            <consortium name="US DOE Joint Genome Institute"/>
            <person name="Lucas S."/>
            <person name="Han J."/>
            <person name="Lapidus A."/>
            <person name="Cheng J.-F."/>
            <person name="Goodwin L."/>
            <person name="Pitluck S."/>
            <person name="Peters L."/>
            <person name="Zhang X."/>
            <person name="Detter J.C."/>
            <person name="Han C."/>
            <person name="Tapia R."/>
            <person name="Land M."/>
            <person name="Hauser L."/>
            <person name="Kyrpides N."/>
            <person name="Ivanova N."/>
            <person name="Pagani I."/>
            <person name="Brau L."/>
            <person name="Yates R."/>
            <person name="O'Hara G."/>
            <person name="Rui T."/>
            <person name="Howieson J."/>
            <person name="Reeve W."/>
            <person name="Woyke T."/>
        </authorList>
    </citation>
    <scope>NUCLEOTIDE SEQUENCE [LARGE SCALE GENOMIC DNA]</scope>
    <source>
        <strain evidence="1 2">WSM3557</strain>
    </source>
</reference>
<evidence type="ECO:0000313" key="2">
    <source>
        <dbReference type="Proteomes" id="UP000003947"/>
    </source>
</evidence>
<accession>I4Z3A4</accession>
<dbReference type="HOGENOM" id="CLU_2826331_0_0_5"/>
<sequence length="66" mass="7572">MPSALPGQDHGYPHRLTDRCIDHDSSRSVVVDRFADDMGECRVIAKRRYNRFGELLIKRIRICGGN</sequence>
<name>I4Z3A4_9HYPH</name>
<protein>
    <submittedName>
        <fullName evidence="1">Uncharacterized protein</fullName>
    </submittedName>
</protein>
<proteinExistence type="predicted"/>
<dbReference type="PATRIC" id="fig|864069.3.peg.663"/>
<gene>
    <name evidence="1" type="ORF">MicloDRAFT_00005990</name>
</gene>
<dbReference type="AlphaFoldDB" id="I4Z3A4"/>